<evidence type="ECO:0000313" key="2">
    <source>
        <dbReference type="EMBL" id="MED6254420.1"/>
    </source>
</evidence>
<organism evidence="2 3">
    <name type="scientific">Ataeniobius toweri</name>
    <dbReference type="NCBI Taxonomy" id="208326"/>
    <lineage>
        <taxon>Eukaryota</taxon>
        <taxon>Metazoa</taxon>
        <taxon>Chordata</taxon>
        <taxon>Craniata</taxon>
        <taxon>Vertebrata</taxon>
        <taxon>Euteleostomi</taxon>
        <taxon>Actinopterygii</taxon>
        <taxon>Neopterygii</taxon>
        <taxon>Teleostei</taxon>
        <taxon>Neoteleostei</taxon>
        <taxon>Acanthomorphata</taxon>
        <taxon>Ovalentaria</taxon>
        <taxon>Atherinomorphae</taxon>
        <taxon>Cyprinodontiformes</taxon>
        <taxon>Goodeidae</taxon>
        <taxon>Ataeniobius</taxon>
    </lineage>
</organism>
<proteinExistence type="predicted"/>
<dbReference type="Proteomes" id="UP001345963">
    <property type="component" value="Unassembled WGS sequence"/>
</dbReference>
<gene>
    <name evidence="2" type="ORF">ATANTOWER_025908</name>
</gene>
<sequence>MDKARALYFTPSEQHILMEDYEESKIKSMNTAAPIKVRERAWQTVADRLYARQKKGHMSGTGHGPPSPNFTLAKNWPLQ</sequence>
<evidence type="ECO:0008006" key="4">
    <source>
        <dbReference type="Google" id="ProtNLM"/>
    </source>
</evidence>
<reference evidence="2 3" key="1">
    <citation type="submission" date="2021-07" db="EMBL/GenBank/DDBJ databases">
        <authorList>
            <person name="Palmer J.M."/>
        </authorList>
    </citation>
    <scope>NUCLEOTIDE SEQUENCE [LARGE SCALE GENOMIC DNA]</scope>
    <source>
        <strain evidence="2 3">AT_MEX2019</strain>
        <tissue evidence="2">Muscle</tissue>
    </source>
</reference>
<feature type="region of interest" description="Disordered" evidence="1">
    <location>
        <begin position="54"/>
        <end position="79"/>
    </location>
</feature>
<evidence type="ECO:0000256" key="1">
    <source>
        <dbReference type="SAM" id="MobiDB-lite"/>
    </source>
</evidence>
<keyword evidence="3" id="KW-1185">Reference proteome</keyword>
<comment type="caution">
    <text evidence="2">The sequence shown here is derived from an EMBL/GenBank/DDBJ whole genome shotgun (WGS) entry which is preliminary data.</text>
</comment>
<evidence type="ECO:0000313" key="3">
    <source>
        <dbReference type="Proteomes" id="UP001345963"/>
    </source>
</evidence>
<protein>
    <recommendedName>
        <fullName evidence="4">MADF domain-containing protein</fullName>
    </recommendedName>
</protein>
<name>A0ABU7BWG7_9TELE</name>
<dbReference type="EMBL" id="JAHUTI010069448">
    <property type="protein sequence ID" value="MED6254420.1"/>
    <property type="molecule type" value="Genomic_DNA"/>
</dbReference>
<accession>A0ABU7BWG7</accession>